<evidence type="ECO:0000313" key="8">
    <source>
        <dbReference type="EMBL" id="SEA43364.1"/>
    </source>
</evidence>
<dbReference type="PROSITE" id="PS01265">
    <property type="entry name" value="TPX"/>
    <property type="match status" value="1"/>
</dbReference>
<keyword evidence="2 6" id="KW-0049">Antioxidant</keyword>
<dbReference type="NCBIfam" id="NF001808">
    <property type="entry name" value="PRK00522.1"/>
    <property type="match status" value="1"/>
</dbReference>
<evidence type="ECO:0000256" key="6">
    <source>
        <dbReference type="HAMAP-Rule" id="MF_00269"/>
    </source>
</evidence>
<keyword evidence="1 6" id="KW-0575">Peroxidase</keyword>
<dbReference type="Gene3D" id="3.40.30.10">
    <property type="entry name" value="Glutaredoxin"/>
    <property type="match status" value="1"/>
</dbReference>
<dbReference type="GO" id="GO:0008379">
    <property type="term" value="F:thioredoxin peroxidase activity"/>
    <property type="evidence" value="ECO:0007669"/>
    <property type="project" value="UniProtKB-UniRule"/>
</dbReference>
<keyword evidence="9" id="KW-1185">Reference proteome</keyword>
<dbReference type="CDD" id="cd03014">
    <property type="entry name" value="PRX_Atyp2cys"/>
    <property type="match status" value="1"/>
</dbReference>
<dbReference type="RefSeq" id="WP_092134916.1">
    <property type="nucleotide sequence ID" value="NZ_FNQK01000013.1"/>
</dbReference>
<dbReference type="EMBL" id="FNQK01000013">
    <property type="protein sequence ID" value="SEA43364.1"/>
    <property type="molecule type" value="Genomic_DNA"/>
</dbReference>
<comment type="miscellaneous">
    <text evidence="6">The active site is a conserved redox-active cysteine residue, the peroxidatic cysteine (C(P)), which makes the nucleophilic attack on the peroxide substrate. The peroxide oxidizes the C(P)-SH to cysteine sulfenic acid (C(P)-SOH), which then reacts with another cysteine residue, the resolving cysteine (C(R)), to form a disulfide bridge. The disulfide is subsequently reduced by an appropriate electron donor to complete the catalytic cycle. In this atypical 2-Cys peroxiredoxin, C(R) is present in the same subunit to form an intramolecular disulfide. The disulfide is subsequently reduced by thioredoxin.</text>
</comment>
<evidence type="ECO:0000256" key="5">
    <source>
        <dbReference type="ARBA" id="ARBA00023284"/>
    </source>
</evidence>
<evidence type="ECO:0000256" key="1">
    <source>
        <dbReference type="ARBA" id="ARBA00022559"/>
    </source>
</evidence>
<dbReference type="STRING" id="283786.SAMN04487990_11346"/>
<dbReference type="PROSITE" id="PS51352">
    <property type="entry name" value="THIOREDOXIN_2"/>
    <property type="match status" value="1"/>
</dbReference>
<keyword evidence="4 6" id="KW-1015">Disulfide bond</keyword>
<gene>
    <name evidence="6" type="primary">tpx</name>
    <name evidence="8" type="ORF">SAMN04487990_11346</name>
</gene>
<feature type="active site" description="Cysteine sulfenic acid (-SOH) intermediate" evidence="6">
    <location>
        <position position="60"/>
    </location>
</feature>
<dbReference type="InterPro" id="IPR050455">
    <property type="entry name" value="Tpx_Peroxidase_subfamily"/>
</dbReference>
<dbReference type="AlphaFoldDB" id="A0A1H4B5R0"/>
<reference evidence="8 9" key="1">
    <citation type="submission" date="2016-10" db="EMBL/GenBank/DDBJ databases">
        <authorList>
            <person name="de Groot N.N."/>
        </authorList>
    </citation>
    <scope>NUCLEOTIDE SEQUENCE [LARGE SCALE GENOMIC DNA]</scope>
    <source>
        <strain evidence="8 9">DSM 23842</strain>
    </source>
</reference>
<comment type="catalytic activity">
    <reaction evidence="6">
        <text>a hydroperoxide + [thioredoxin]-dithiol = an alcohol + [thioredoxin]-disulfide + H2O</text>
        <dbReference type="Rhea" id="RHEA:62620"/>
        <dbReference type="Rhea" id="RHEA-COMP:10698"/>
        <dbReference type="Rhea" id="RHEA-COMP:10700"/>
        <dbReference type="ChEBI" id="CHEBI:15377"/>
        <dbReference type="ChEBI" id="CHEBI:29950"/>
        <dbReference type="ChEBI" id="CHEBI:30879"/>
        <dbReference type="ChEBI" id="CHEBI:35924"/>
        <dbReference type="ChEBI" id="CHEBI:50058"/>
        <dbReference type="EC" id="1.11.1.24"/>
    </reaction>
</comment>
<feature type="disulfide bond" description="Redox-active" evidence="6">
    <location>
        <begin position="60"/>
        <end position="94"/>
    </location>
</feature>
<comment type="subunit">
    <text evidence="6">Homodimer.</text>
</comment>
<dbReference type="SUPFAM" id="SSF52833">
    <property type="entry name" value="Thioredoxin-like"/>
    <property type="match status" value="1"/>
</dbReference>
<dbReference type="Proteomes" id="UP000198846">
    <property type="component" value="Unassembled WGS sequence"/>
</dbReference>
<evidence type="ECO:0000259" key="7">
    <source>
        <dbReference type="PROSITE" id="PS51352"/>
    </source>
</evidence>
<dbReference type="InterPro" id="IPR013766">
    <property type="entry name" value="Thioredoxin_domain"/>
</dbReference>
<dbReference type="PANTHER" id="PTHR43110:SF1">
    <property type="entry name" value="THIOL PEROXIDASE"/>
    <property type="match status" value="1"/>
</dbReference>
<dbReference type="InterPro" id="IPR036249">
    <property type="entry name" value="Thioredoxin-like_sf"/>
</dbReference>
<feature type="domain" description="Thioredoxin" evidence="7">
    <location>
        <begin position="18"/>
        <end position="168"/>
    </location>
</feature>
<evidence type="ECO:0000313" key="9">
    <source>
        <dbReference type="Proteomes" id="UP000198846"/>
    </source>
</evidence>
<dbReference type="OrthoDB" id="9781543at2"/>
<proteinExistence type="inferred from homology"/>
<organism evidence="8 9">
    <name type="scientific">Bizionia paragorgiae</name>
    <dbReference type="NCBI Taxonomy" id="283786"/>
    <lineage>
        <taxon>Bacteria</taxon>
        <taxon>Pseudomonadati</taxon>
        <taxon>Bacteroidota</taxon>
        <taxon>Flavobacteriia</taxon>
        <taxon>Flavobacteriales</taxon>
        <taxon>Flavobacteriaceae</taxon>
        <taxon>Bizionia</taxon>
    </lineage>
</organism>
<dbReference type="PANTHER" id="PTHR43110">
    <property type="entry name" value="THIOL PEROXIDASE"/>
    <property type="match status" value="1"/>
</dbReference>
<evidence type="ECO:0000256" key="2">
    <source>
        <dbReference type="ARBA" id="ARBA00022862"/>
    </source>
</evidence>
<dbReference type="Pfam" id="PF08534">
    <property type="entry name" value="Redoxin"/>
    <property type="match status" value="1"/>
</dbReference>
<comment type="function">
    <text evidence="6">Thiol-specific peroxidase that catalyzes the reduction of hydrogen peroxide and organic hydroperoxides to water and alcohols, respectively. Plays a role in cell protection against oxidative stress by detoxifying peroxides.</text>
</comment>
<dbReference type="InterPro" id="IPR018219">
    <property type="entry name" value="Tpx_CS"/>
</dbReference>
<protein>
    <recommendedName>
        <fullName evidence="6">Thiol peroxidase</fullName>
        <shortName evidence="6">Tpx</shortName>
        <ecNumber evidence="6">1.11.1.24</ecNumber>
    </recommendedName>
    <alternativeName>
        <fullName evidence="6">Peroxiredoxin tpx</fullName>
        <shortName evidence="6">Prx</shortName>
    </alternativeName>
    <alternativeName>
        <fullName evidence="6">Thioredoxin peroxidase</fullName>
    </alternativeName>
    <alternativeName>
        <fullName evidence="6">Thioredoxin-dependent peroxiredoxin</fullName>
    </alternativeName>
</protein>
<accession>A0A1H4B5R0</accession>
<dbReference type="InterPro" id="IPR013740">
    <property type="entry name" value="Redoxin"/>
</dbReference>
<dbReference type="InterPro" id="IPR002065">
    <property type="entry name" value="TPX"/>
</dbReference>
<dbReference type="EC" id="1.11.1.24" evidence="6"/>
<sequence>MSTIKLKGNPIETSGSLPKVGDKAPNFTLTTTELGTKTLADYKGKKVILNIFPSVDTGTCAQSVRSFNTEASEIENTKVLCISKDLPFAQARFCGAEGIKNVEMLSAFKGDNFGKDYGLDMTTGPLETLLSRCVIVLDENGVVTYTEQVPDIVDEPNYKASLYALLDN</sequence>
<keyword evidence="5 6" id="KW-0676">Redox-active center</keyword>
<name>A0A1H4B5R0_BIZPA</name>
<comment type="similarity">
    <text evidence="6">Belongs to the peroxiredoxin family. Tpx subfamily.</text>
</comment>
<evidence type="ECO:0000256" key="4">
    <source>
        <dbReference type="ARBA" id="ARBA00023157"/>
    </source>
</evidence>
<dbReference type="HAMAP" id="MF_00269">
    <property type="entry name" value="Tpx"/>
    <property type="match status" value="1"/>
</dbReference>
<evidence type="ECO:0000256" key="3">
    <source>
        <dbReference type="ARBA" id="ARBA00023002"/>
    </source>
</evidence>
<keyword evidence="3 6" id="KW-0560">Oxidoreductase</keyword>